<sequence>MLNNNASKELNEAGTESGFYVYLATEVEGMARDNGFFSQPFPLEGPVLKERAGWTGGLQDSSIVELLDSGSGIMKLVRSIGIIVHAPDASASEYMAVLEKRAWSETITEQNRISFACRTDGTETRLETELLPWMKDGSMTLGQLSFTLPRAGAAGTVTVIFYTHEGFQLPALVPDSPVDFQSPLYDKMIARSLLASGNNYRLKRTIQKARNGEPVVIAYIGGSITHGANAKPIHHNCYAYLSYLKFKDMYGKDGGDSISFIKAGVGGTPSELGMIRYERDVLRDGAVQPDIVIIEFAVNDADDETEGKCYESLVLKALSGEKSPAVILLFSVFVNDWNLQDRLAPVGAHYGLPMVSIKDAVTPQFPLTREDGGVIARRQFFDDIYHPTNAGHVIMADCLAHLFASAGEADTDPEDIDLSKAPLIGNEFLNVALLDRSNAAAMAHISEGSFQDTDKELQMAEFDDSPIATPLFPYNWMHKADNGGMPFTMSLRCKRLLLIFKDSGSSAFGTATIKVDGKLVKTADPQLIKWTHCHASILFSEPESSLHTIEIAMADGHSDKCFTILGFGVVE</sequence>
<gene>
    <name evidence="2" type="ORF">A7K91_20690</name>
</gene>
<accession>A0A1A5YKT6</accession>
<dbReference type="Proteomes" id="UP000092024">
    <property type="component" value="Unassembled WGS sequence"/>
</dbReference>
<feature type="domain" description="SGNH hydrolase-type esterase" evidence="1">
    <location>
        <begin position="220"/>
        <end position="392"/>
    </location>
</feature>
<keyword evidence="3" id="KW-1185">Reference proteome</keyword>
<dbReference type="InterPro" id="IPR036514">
    <property type="entry name" value="SGNH_hydro_sf"/>
</dbReference>
<dbReference type="SUPFAM" id="SSF52266">
    <property type="entry name" value="SGNH hydrolase"/>
    <property type="match status" value="1"/>
</dbReference>
<dbReference type="CDD" id="cd00229">
    <property type="entry name" value="SGNH_hydrolase"/>
    <property type="match status" value="1"/>
</dbReference>
<dbReference type="STRING" id="1844972.A7K91_20690"/>
<reference evidence="2 3" key="1">
    <citation type="submission" date="2016-05" db="EMBL/GenBank/DDBJ databases">
        <title>Paenibacillus oryzae. sp. nov., isolated from the rice root.</title>
        <authorList>
            <person name="Zhang J."/>
            <person name="Zhang X."/>
        </authorList>
    </citation>
    <scope>NUCLEOTIDE SEQUENCE [LARGE SCALE GENOMIC DNA]</scope>
    <source>
        <strain evidence="2 3">1DrF-4</strain>
    </source>
</reference>
<dbReference type="PANTHER" id="PTHR34407">
    <property type="entry name" value="EXPRESSED PROTEIN"/>
    <property type="match status" value="1"/>
</dbReference>
<dbReference type="Gene3D" id="3.40.50.1110">
    <property type="entry name" value="SGNH hydrolase"/>
    <property type="match status" value="1"/>
</dbReference>
<dbReference type="Pfam" id="PF13472">
    <property type="entry name" value="Lipase_GDSL_2"/>
    <property type="match status" value="1"/>
</dbReference>
<dbReference type="PANTHER" id="PTHR34407:SF1">
    <property type="entry name" value="SGNH HYDROLASE-TYPE ESTERASE DOMAIN-CONTAINING PROTEIN"/>
    <property type="match status" value="1"/>
</dbReference>
<comment type="caution">
    <text evidence="2">The sequence shown here is derived from an EMBL/GenBank/DDBJ whole genome shotgun (WGS) entry which is preliminary data.</text>
</comment>
<protein>
    <submittedName>
        <fullName evidence="2">Acyl-CoA thioesterase</fullName>
    </submittedName>
</protein>
<dbReference type="InterPro" id="IPR013830">
    <property type="entry name" value="SGNH_hydro"/>
</dbReference>
<dbReference type="EMBL" id="LYPA01000050">
    <property type="protein sequence ID" value="OBR66226.1"/>
    <property type="molecule type" value="Genomic_DNA"/>
</dbReference>
<evidence type="ECO:0000259" key="1">
    <source>
        <dbReference type="Pfam" id="PF13472"/>
    </source>
</evidence>
<dbReference type="AlphaFoldDB" id="A0A1A5YKT6"/>
<evidence type="ECO:0000313" key="2">
    <source>
        <dbReference type="EMBL" id="OBR66226.1"/>
    </source>
</evidence>
<name>A0A1A5YKT6_9BACL</name>
<evidence type="ECO:0000313" key="3">
    <source>
        <dbReference type="Proteomes" id="UP000092024"/>
    </source>
</evidence>
<organism evidence="2 3">
    <name type="scientific">Paenibacillus oryzae</name>
    <dbReference type="NCBI Taxonomy" id="1844972"/>
    <lineage>
        <taxon>Bacteria</taxon>
        <taxon>Bacillati</taxon>
        <taxon>Bacillota</taxon>
        <taxon>Bacilli</taxon>
        <taxon>Bacillales</taxon>
        <taxon>Paenibacillaceae</taxon>
        <taxon>Paenibacillus</taxon>
    </lineage>
</organism>
<proteinExistence type="predicted"/>